<keyword evidence="1" id="KW-0433">Leucine-rich repeat</keyword>
<evidence type="ECO:0000256" key="1">
    <source>
        <dbReference type="ARBA" id="ARBA00022614"/>
    </source>
</evidence>
<dbReference type="InterPro" id="IPR003591">
    <property type="entry name" value="Leu-rich_rpt_typical-subtyp"/>
</dbReference>
<protein>
    <submittedName>
        <fullName evidence="4">Uncharacterized protein</fullName>
    </submittedName>
</protein>
<dbReference type="InterPro" id="IPR032675">
    <property type="entry name" value="LRR_dom_sf"/>
</dbReference>
<name>A0A067NI94_PLEO1</name>
<dbReference type="STRING" id="1137138.A0A067NI94"/>
<feature type="region of interest" description="Disordered" evidence="3">
    <location>
        <begin position="1"/>
        <end position="41"/>
    </location>
</feature>
<dbReference type="Proteomes" id="UP000027073">
    <property type="component" value="Unassembled WGS sequence"/>
</dbReference>
<evidence type="ECO:0000256" key="2">
    <source>
        <dbReference type="ARBA" id="ARBA00022737"/>
    </source>
</evidence>
<reference evidence="5" key="1">
    <citation type="journal article" date="2014" name="Proc. Natl. Acad. Sci. U.S.A.">
        <title>Extensive sampling of basidiomycete genomes demonstrates inadequacy of the white-rot/brown-rot paradigm for wood decay fungi.</title>
        <authorList>
            <person name="Riley R."/>
            <person name="Salamov A.A."/>
            <person name="Brown D.W."/>
            <person name="Nagy L.G."/>
            <person name="Floudas D."/>
            <person name="Held B.W."/>
            <person name="Levasseur A."/>
            <person name="Lombard V."/>
            <person name="Morin E."/>
            <person name="Otillar R."/>
            <person name="Lindquist E.A."/>
            <person name="Sun H."/>
            <person name="LaButti K.M."/>
            <person name="Schmutz J."/>
            <person name="Jabbour D."/>
            <person name="Luo H."/>
            <person name="Baker S.E."/>
            <person name="Pisabarro A.G."/>
            <person name="Walton J.D."/>
            <person name="Blanchette R.A."/>
            <person name="Henrissat B."/>
            <person name="Martin F."/>
            <person name="Cullen D."/>
            <person name="Hibbett D.S."/>
            <person name="Grigoriev I.V."/>
        </authorList>
    </citation>
    <scope>NUCLEOTIDE SEQUENCE [LARGE SCALE GENOMIC DNA]</scope>
    <source>
        <strain evidence="5">PC15</strain>
    </source>
</reference>
<dbReference type="InterPro" id="IPR050216">
    <property type="entry name" value="LRR_domain-containing"/>
</dbReference>
<organism evidence="4 5">
    <name type="scientific">Pleurotus ostreatus (strain PC15)</name>
    <name type="common">Oyster mushroom</name>
    <dbReference type="NCBI Taxonomy" id="1137138"/>
    <lineage>
        <taxon>Eukaryota</taxon>
        <taxon>Fungi</taxon>
        <taxon>Dikarya</taxon>
        <taxon>Basidiomycota</taxon>
        <taxon>Agaricomycotina</taxon>
        <taxon>Agaricomycetes</taxon>
        <taxon>Agaricomycetidae</taxon>
        <taxon>Agaricales</taxon>
        <taxon>Pleurotineae</taxon>
        <taxon>Pleurotaceae</taxon>
        <taxon>Pleurotus</taxon>
    </lineage>
</organism>
<accession>A0A067NI94</accession>
<dbReference type="InParanoid" id="A0A067NI94"/>
<dbReference type="HOGENOM" id="CLU_023474_0_0_1"/>
<dbReference type="InterPro" id="IPR001611">
    <property type="entry name" value="Leu-rich_rpt"/>
</dbReference>
<dbReference type="EMBL" id="KL198009">
    <property type="protein sequence ID" value="KDQ26705.1"/>
    <property type="molecule type" value="Genomic_DNA"/>
</dbReference>
<dbReference type="Pfam" id="PF13855">
    <property type="entry name" value="LRR_8"/>
    <property type="match status" value="1"/>
</dbReference>
<dbReference type="PROSITE" id="PS51450">
    <property type="entry name" value="LRR"/>
    <property type="match status" value="1"/>
</dbReference>
<dbReference type="OrthoDB" id="660555at2759"/>
<proteinExistence type="predicted"/>
<gene>
    <name evidence="4" type="ORF">PLEOSDRAFT_159376</name>
</gene>
<dbReference type="SUPFAM" id="SSF52058">
    <property type="entry name" value="L domain-like"/>
    <property type="match status" value="1"/>
</dbReference>
<evidence type="ECO:0000256" key="3">
    <source>
        <dbReference type="SAM" id="MobiDB-lite"/>
    </source>
</evidence>
<dbReference type="PANTHER" id="PTHR48051:SF1">
    <property type="entry name" value="RAS SUPPRESSOR PROTEIN 1"/>
    <property type="match status" value="1"/>
</dbReference>
<dbReference type="PANTHER" id="PTHR48051">
    <property type="match status" value="1"/>
</dbReference>
<evidence type="ECO:0000313" key="5">
    <source>
        <dbReference type="Proteomes" id="UP000027073"/>
    </source>
</evidence>
<sequence length="569" mass="62665">MFSRRSPPTELSSPPSSPSLFAADSSPPSSPGLDTSDLQLDDSPLIHPFAASSKALPRYEKRVRSFASDVLAAGPATKKPRRGSFTKDIDDSFLESSFPSIEFGNEEVVDTEAAEWDKVITEVIDHGHGTVRLEDRELTYIPGNAMRDLQGFRALSEKAELINARKIIAPVLPLNGRRQMARVSTAPASTSGDMFSPFPERTSSLGNLGLPREEIQLFLSRNQIQTLPRQLFQVEKLTVLIIRANSLTSIPPEISKLANLRELNIANNKIRYLPSEILHLSLAQLHVHPNPFLTIPASLAPPISKRPFSRSRSLWGTRALMESREIEAERVYTKIVSDISRKLPRVIPLQEICLRRLFSPCRQLPSNSPPISVLQARYHLPLLEPDIWSTPSSKVRLRTPLPDHLESLFEAISPGCTYGEECIHQDYEPAMVPTPEEDDARITGVGTCPSPCHLSPGSGSTPSLFIHHAEERFTWEDTIAGILVGGSVPIRWRGCQWGCLDFLDSRPEISSNATASSVIDEAATGIATTASGDIVDDAETLSTSEDEDRDIAVVAVDINRGLDMSDFED</sequence>
<dbReference type="AlphaFoldDB" id="A0A067NI94"/>
<dbReference type="Gene3D" id="3.80.10.10">
    <property type="entry name" value="Ribonuclease Inhibitor"/>
    <property type="match status" value="1"/>
</dbReference>
<dbReference type="VEuPathDB" id="FungiDB:PLEOSDRAFT_159376"/>
<dbReference type="GO" id="GO:0005737">
    <property type="term" value="C:cytoplasm"/>
    <property type="evidence" value="ECO:0007669"/>
    <property type="project" value="TreeGrafter"/>
</dbReference>
<dbReference type="SMART" id="SM00369">
    <property type="entry name" value="LRR_TYP"/>
    <property type="match status" value="3"/>
</dbReference>
<keyword evidence="2" id="KW-0677">Repeat</keyword>
<evidence type="ECO:0000313" key="4">
    <source>
        <dbReference type="EMBL" id="KDQ26705.1"/>
    </source>
</evidence>
<feature type="compositionally biased region" description="Low complexity" evidence="3">
    <location>
        <begin position="1"/>
        <end position="36"/>
    </location>
</feature>